<accession>A0A2P8CL62</accession>
<dbReference type="OrthoDB" id="1117580at2"/>
<evidence type="ECO:0000256" key="1">
    <source>
        <dbReference type="SAM" id="SignalP"/>
    </source>
</evidence>
<reference evidence="2 5" key="2">
    <citation type="submission" date="2019-10" db="EMBL/GenBank/DDBJ databases">
        <title>Prolixibacter strains distinguished by the presence of nitrate reductase genes were adept at nitrate-dependent anaerobic corrosion of metallic iron and carbon steel.</title>
        <authorList>
            <person name="Iino T."/>
            <person name="Shono N."/>
            <person name="Ito K."/>
            <person name="Nakamura R."/>
            <person name="Sueoka K."/>
            <person name="Harayama S."/>
            <person name="Ohkuma M."/>
        </authorList>
    </citation>
    <scope>NUCLEOTIDE SEQUENCE [LARGE SCALE GENOMIC DNA]</scope>
    <source>
        <strain evidence="2 5">MIC1-1</strain>
    </source>
</reference>
<organism evidence="3 4">
    <name type="scientific">Prolixibacter denitrificans</name>
    <dbReference type="NCBI Taxonomy" id="1541063"/>
    <lineage>
        <taxon>Bacteria</taxon>
        <taxon>Pseudomonadati</taxon>
        <taxon>Bacteroidota</taxon>
        <taxon>Bacteroidia</taxon>
        <taxon>Marinilabiliales</taxon>
        <taxon>Prolixibacteraceae</taxon>
        <taxon>Prolixibacter</taxon>
    </lineage>
</organism>
<feature type="signal peptide" evidence="1">
    <location>
        <begin position="1"/>
        <end position="21"/>
    </location>
</feature>
<proteinExistence type="predicted"/>
<sequence length="228" mass="23935">MKKTALLVSILMTLLVGASYAQSTGPQTVDVNTKYSYQPGAAATTGNTYLWTVTPTTSITDGFTLTNNDKFQAQILWKKPGIYTVKVTEKTGVNCTNYKEITVTVDNNLTINFDVAVATCADAGLSGSTTTVDGGVTVSGGTFPWNVTVTDGTTQKSFTVTESGTTGTGTNSFSYDLTNNPGGADAVKTISIVSATDANGVTPPDVSSTQELRIHQIPNTSEIQYQAL</sequence>
<evidence type="ECO:0000313" key="5">
    <source>
        <dbReference type="Proteomes" id="UP000396862"/>
    </source>
</evidence>
<dbReference type="Proteomes" id="UP000396862">
    <property type="component" value="Unassembled WGS sequence"/>
</dbReference>
<name>A0A2P8CL62_9BACT</name>
<dbReference type="RefSeq" id="WP_106540715.1">
    <property type="nucleotide sequence ID" value="NZ_BLAU01000001.1"/>
</dbReference>
<evidence type="ECO:0008006" key="6">
    <source>
        <dbReference type="Google" id="ProtNLM"/>
    </source>
</evidence>
<evidence type="ECO:0000313" key="4">
    <source>
        <dbReference type="Proteomes" id="UP000240621"/>
    </source>
</evidence>
<keyword evidence="5" id="KW-1185">Reference proteome</keyword>
<gene>
    <name evidence="3" type="ORF">CLV93_101669</name>
    <name evidence="2" type="ORF">JCM18694_05650</name>
</gene>
<evidence type="ECO:0000313" key="2">
    <source>
        <dbReference type="EMBL" id="GET20319.1"/>
    </source>
</evidence>
<dbReference type="EMBL" id="PYGC01000001">
    <property type="protein sequence ID" value="PSK85700.1"/>
    <property type="molecule type" value="Genomic_DNA"/>
</dbReference>
<dbReference type="AlphaFoldDB" id="A0A2P8CL62"/>
<comment type="caution">
    <text evidence="3">The sequence shown here is derived from an EMBL/GenBank/DDBJ whole genome shotgun (WGS) entry which is preliminary data.</text>
</comment>
<evidence type="ECO:0000313" key="3">
    <source>
        <dbReference type="EMBL" id="PSK85700.1"/>
    </source>
</evidence>
<feature type="chain" id="PRO_5015136050" description="PKD domain-containing protein" evidence="1">
    <location>
        <begin position="22"/>
        <end position="228"/>
    </location>
</feature>
<dbReference type="EMBL" id="BLAU01000001">
    <property type="protein sequence ID" value="GET20319.1"/>
    <property type="molecule type" value="Genomic_DNA"/>
</dbReference>
<protein>
    <recommendedName>
        <fullName evidence="6">PKD domain-containing protein</fullName>
    </recommendedName>
</protein>
<reference evidence="3 4" key="1">
    <citation type="submission" date="2018-03" db="EMBL/GenBank/DDBJ databases">
        <title>Genomic Encyclopedia of Archaeal and Bacterial Type Strains, Phase II (KMG-II): from individual species to whole genera.</title>
        <authorList>
            <person name="Goeker M."/>
        </authorList>
    </citation>
    <scope>NUCLEOTIDE SEQUENCE [LARGE SCALE GENOMIC DNA]</scope>
    <source>
        <strain evidence="3 4">DSM 27267</strain>
    </source>
</reference>
<keyword evidence="1" id="KW-0732">Signal</keyword>
<dbReference type="Proteomes" id="UP000240621">
    <property type="component" value="Unassembled WGS sequence"/>
</dbReference>